<dbReference type="EMBL" id="FOIJ01000005">
    <property type="protein sequence ID" value="SET92550.1"/>
    <property type="molecule type" value="Genomic_DNA"/>
</dbReference>
<dbReference type="Proteomes" id="UP000199181">
    <property type="component" value="Unassembled WGS sequence"/>
</dbReference>
<keyword evidence="4" id="KW-0804">Transcription</keyword>
<dbReference type="Gene3D" id="3.40.50.2300">
    <property type="match status" value="1"/>
</dbReference>
<name>A0A1I0I767_9BACT</name>
<dbReference type="PANTHER" id="PTHR44591">
    <property type="entry name" value="STRESS RESPONSE REGULATOR PROTEIN 1"/>
    <property type="match status" value="1"/>
</dbReference>
<feature type="domain" description="Response regulatory" evidence="6">
    <location>
        <begin position="11"/>
        <end position="125"/>
    </location>
</feature>
<dbReference type="FunFam" id="3.40.50.2300:FF:000018">
    <property type="entry name" value="DNA-binding transcriptional regulator NtrC"/>
    <property type="match status" value="1"/>
</dbReference>
<protein>
    <submittedName>
        <fullName evidence="7">Two-component system, NtrC family, response regulator HydG</fullName>
    </submittedName>
</protein>
<evidence type="ECO:0000259" key="6">
    <source>
        <dbReference type="PROSITE" id="PS50110"/>
    </source>
</evidence>
<keyword evidence="8" id="KW-1185">Reference proteome</keyword>
<evidence type="ECO:0000313" key="7">
    <source>
        <dbReference type="EMBL" id="SET92550.1"/>
    </source>
</evidence>
<dbReference type="InterPro" id="IPR050595">
    <property type="entry name" value="Bact_response_regulator"/>
</dbReference>
<dbReference type="PANTHER" id="PTHR44591:SF3">
    <property type="entry name" value="RESPONSE REGULATORY DOMAIN-CONTAINING PROTEIN"/>
    <property type="match status" value="1"/>
</dbReference>
<keyword evidence="2" id="KW-0902">Two-component regulatory system</keyword>
<dbReference type="AlphaFoldDB" id="A0A1I0I767"/>
<dbReference type="SUPFAM" id="SSF52172">
    <property type="entry name" value="CheY-like"/>
    <property type="match status" value="1"/>
</dbReference>
<dbReference type="GO" id="GO:0000160">
    <property type="term" value="P:phosphorelay signal transduction system"/>
    <property type="evidence" value="ECO:0007669"/>
    <property type="project" value="UniProtKB-KW"/>
</dbReference>
<evidence type="ECO:0000256" key="1">
    <source>
        <dbReference type="ARBA" id="ARBA00022553"/>
    </source>
</evidence>
<dbReference type="InterPro" id="IPR011006">
    <property type="entry name" value="CheY-like_superfamily"/>
</dbReference>
<organism evidence="7 8">
    <name type="scientific">Stigmatella erecta</name>
    <dbReference type="NCBI Taxonomy" id="83460"/>
    <lineage>
        <taxon>Bacteria</taxon>
        <taxon>Pseudomonadati</taxon>
        <taxon>Myxococcota</taxon>
        <taxon>Myxococcia</taxon>
        <taxon>Myxococcales</taxon>
        <taxon>Cystobacterineae</taxon>
        <taxon>Archangiaceae</taxon>
        <taxon>Stigmatella</taxon>
    </lineage>
</organism>
<accession>A0A1I0I767</accession>
<evidence type="ECO:0000256" key="4">
    <source>
        <dbReference type="ARBA" id="ARBA00023163"/>
    </source>
</evidence>
<proteinExistence type="predicted"/>
<dbReference type="Pfam" id="PF00072">
    <property type="entry name" value="Response_reg"/>
    <property type="match status" value="1"/>
</dbReference>
<evidence type="ECO:0000256" key="3">
    <source>
        <dbReference type="ARBA" id="ARBA00023015"/>
    </source>
</evidence>
<gene>
    <name evidence="7" type="ORF">SAMN05443639_105348</name>
</gene>
<dbReference type="PROSITE" id="PS50110">
    <property type="entry name" value="RESPONSE_REGULATORY"/>
    <property type="match status" value="1"/>
</dbReference>
<reference evidence="8" key="1">
    <citation type="submission" date="2016-10" db="EMBL/GenBank/DDBJ databases">
        <authorList>
            <person name="Varghese N."/>
            <person name="Submissions S."/>
        </authorList>
    </citation>
    <scope>NUCLEOTIDE SEQUENCE [LARGE SCALE GENOMIC DNA]</scope>
    <source>
        <strain evidence="8">DSM 16858</strain>
    </source>
</reference>
<evidence type="ECO:0000256" key="5">
    <source>
        <dbReference type="PROSITE-ProRule" id="PRU00169"/>
    </source>
</evidence>
<evidence type="ECO:0000313" key="8">
    <source>
        <dbReference type="Proteomes" id="UP000199181"/>
    </source>
</evidence>
<dbReference type="SMART" id="SM00448">
    <property type="entry name" value="REC"/>
    <property type="match status" value="1"/>
</dbReference>
<sequence>MSDASTTARGRILVVDDQRNMRTITALVLSAEGHTVFQAATGQEALDFLSRSSVDVLLTNLKMEPMDGLTLLEKALEAVPQLQVIVMTAFGSIDSAVEAMRLGAYDYITKPFKEGKLCHCVNAALEQAWRLSQEKLNL</sequence>
<dbReference type="InterPro" id="IPR001789">
    <property type="entry name" value="Sig_transdc_resp-reg_receiver"/>
</dbReference>
<comment type="caution">
    <text evidence="5">Lacks conserved residue(s) required for the propagation of feature annotation.</text>
</comment>
<keyword evidence="3" id="KW-0805">Transcription regulation</keyword>
<keyword evidence="1" id="KW-0597">Phosphoprotein</keyword>
<evidence type="ECO:0000256" key="2">
    <source>
        <dbReference type="ARBA" id="ARBA00023012"/>
    </source>
</evidence>